<evidence type="ECO:0000313" key="3">
    <source>
        <dbReference type="Proteomes" id="UP000823388"/>
    </source>
</evidence>
<reference evidence="2" key="1">
    <citation type="submission" date="2020-05" db="EMBL/GenBank/DDBJ databases">
        <title>WGS assembly of Panicum virgatum.</title>
        <authorList>
            <person name="Lovell J.T."/>
            <person name="Jenkins J."/>
            <person name="Shu S."/>
            <person name="Juenger T.E."/>
            <person name="Schmutz J."/>
        </authorList>
    </citation>
    <scope>NUCLEOTIDE SEQUENCE</scope>
    <source>
        <strain evidence="2">AP13</strain>
    </source>
</reference>
<proteinExistence type="predicted"/>
<feature type="region of interest" description="Disordered" evidence="1">
    <location>
        <begin position="23"/>
        <end position="93"/>
    </location>
</feature>
<protein>
    <submittedName>
        <fullName evidence="2">Uncharacterized protein</fullName>
    </submittedName>
</protein>
<sequence length="146" mass="15490">MKPLPCGRPPVSSHHHCWCQLPRAPVSRSRRRAAQLALPGQSPATAPGLLSQVASRGVNRAAPPLPSPTGAPSSRPHDHDHDTSSPLIKVSSAAADKSILAPPSWFRSHLLRRSPSGSAPNPPSPARATTAAPNLFVRCARLDYKM</sequence>
<name>A0A8T0NPS1_PANVG</name>
<evidence type="ECO:0000256" key="1">
    <source>
        <dbReference type="SAM" id="MobiDB-lite"/>
    </source>
</evidence>
<dbReference type="EMBL" id="CM029053">
    <property type="protein sequence ID" value="KAG2550565.1"/>
    <property type="molecule type" value="Genomic_DNA"/>
</dbReference>
<evidence type="ECO:0000313" key="2">
    <source>
        <dbReference type="EMBL" id="KAG2550565.1"/>
    </source>
</evidence>
<feature type="region of interest" description="Disordered" evidence="1">
    <location>
        <begin position="110"/>
        <end position="132"/>
    </location>
</feature>
<dbReference type="Proteomes" id="UP000823388">
    <property type="component" value="Chromosome 9K"/>
</dbReference>
<accession>A0A8T0NPS1</accession>
<organism evidence="2 3">
    <name type="scientific">Panicum virgatum</name>
    <name type="common">Blackwell switchgrass</name>
    <dbReference type="NCBI Taxonomy" id="38727"/>
    <lineage>
        <taxon>Eukaryota</taxon>
        <taxon>Viridiplantae</taxon>
        <taxon>Streptophyta</taxon>
        <taxon>Embryophyta</taxon>
        <taxon>Tracheophyta</taxon>
        <taxon>Spermatophyta</taxon>
        <taxon>Magnoliopsida</taxon>
        <taxon>Liliopsida</taxon>
        <taxon>Poales</taxon>
        <taxon>Poaceae</taxon>
        <taxon>PACMAD clade</taxon>
        <taxon>Panicoideae</taxon>
        <taxon>Panicodae</taxon>
        <taxon>Paniceae</taxon>
        <taxon>Panicinae</taxon>
        <taxon>Panicum</taxon>
        <taxon>Panicum sect. Hiantes</taxon>
    </lineage>
</organism>
<keyword evidence="3" id="KW-1185">Reference proteome</keyword>
<gene>
    <name evidence="2" type="ORF">PVAP13_9KG330232</name>
</gene>
<dbReference type="AlphaFoldDB" id="A0A8T0NPS1"/>
<comment type="caution">
    <text evidence="2">The sequence shown here is derived from an EMBL/GenBank/DDBJ whole genome shotgun (WGS) entry which is preliminary data.</text>
</comment>